<dbReference type="AlphaFoldDB" id="A0A1C3UVA6"/>
<organism evidence="1 2">
    <name type="scientific">Rhizobium lusitanum</name>
    <dbReference type="NCBI Taxonomy" id="293958"/>
    <lineage>
        <taxon>Bacteria</taxon>
        <taxon>Pseudomonadati</taxon>
        <taxon>Pseudomonadota</taxon>
        <taxon>Alphaproteobacteria</taxon>
        <taxon>Hyphomicrobiales</taxon>
        <taxon>Rhizobiaceae</taxon>
        <taxon>Rhizobium/Agrobacterium group</taxon>
        <taxon>Rhizobium</taxon>
    </lineage>
</organism>
<dbReference type="EMBL" id="FMAF01000003">
    <property type="protein sequence ID" value="SCB19395.1"/>
    <property type="molecule type" value="Genomic_DNA"/>
</dbReference>
<name>A0A1C3UVA6_9HYPH</name>
<sequence length="205" mass="23324">MNRKTAIIVGNGELTRDLSEIVDSAQFAMRFNEPKASIGMSGSRTDILMLAASSKPMQRRLTDPNFLASATFKAAKEVVLAYHPEIIRKYHPKPNFLSRLKGRRSDWTMRTIELVGAAGKEIRVMPPQFYIDGCSELGVPERRMCEVFPSTGFFGIRYVLSLLPAREWDVKLCGFSWEGWKRHAWLNERSWVEDRIASGRVSVLV</sequence>
<dbReference type="Gene3D" id="3.90.1480.20">
    <property type="entry name" value="Glycosyl transferase family 29"/>
    <property type="match status" value="1"/>
</dbReference>
<dbReference type="InterPro" id="IPR038578">
    <property type="entry name" value="GT29-like_sf"/>
</dbReference>
<evidence type="ECO:0000313" key="1">
    <source>
        <dbReference type="EMBL" id="SCB19395.1"/>
    </source>
</evidence>
<accession>A0A1C3UVA6</accession>
<evidence type="ECO:0008006" key="3">
    <source>
        <dbReference type="Google" id="ProtNLM"/>
    </source>
</evidence>
<protein>
    <recommendedName>
        <fullName evidence="3">Urease-associated protein</fullName>
    </recommendedName>
</protein>
<dbReference type="Proteomes" id="UP000199205">
    <property type="component" value="Unassembled WGS sequence"/>
</dbReference>
<reference evidence="1 2" key="1">
    <citation type="submission" date="2016-08" db="EMBL/GenBank/DDBJ databases">
        <authorList>
            <person name="Seilhamer J.J."/>
        </authorList>
    </citation>
    <scope>NUCLEOTIDE SEQUENCE [LARGE SCALE GENOMIC DNA]</scope>
    <source>
        <strain evidence="1 2">P1-7</strain>
    </source>
</reference>
<dbReference type="RefSeq" id="WP_052224186.1">
    <property type="nucleotide sequence ID" value="NZ_FMAF01000003.1"/>
</dbReference>
<dbReference type="OrthoDB" id="8451561at2"/>
<gene>
    <name evidence="1" type="ORF">GA0061101_103397</name>
</gene>
<evidence type="ECO:0000313" key="2">
    <source>
        <dbReference type="Proteomes" id="UP000199205"/>
    </source>
</evidence>
<proteinExistence type="predicted"/>